<reference evidence="7 8" key="1">
    <citation type="journal article" date="2015" name="Int. J. Syst. Evol. Microbiol.">
        <title>Nitrosospira lacus sp. nov., a psychrotolerant, ammonia-oxidizing bacterium from sandy lake sediment.</title>
        <authorList>
            <person name="Urakawa H."/>
            <person name="Garcia J.C."/>
            <person name="Nielsen J.L."/>
            <person name="Le V.Q."/>
            <person name="Kozlowski J.A."/>
            <person name="Stein L.Y."/>
            <person name="Lim C.K."/>
            <person name="Pommerening-Roser A."/>
            <person name="Martens-Habbena W."/>
            <person name="Stahl D.A."/>
            <person name="Klotz M.G."/>
        </authorList>
    </citation>
    <scope>NUCLEOTIDE SEQUENCE [LARGE SCALE GENOMIC DNA]</scope>
    <source>
        <strain evidence="7 8">APG3</strain>
    </source>
</reference>
<comment type="cofactor">
    <cofactor evidence="6">
        <name>Zn(2+)</name>
        <dbReference type="ChEBI" id="CHEBI:29105"/>
    </cofactor>
</comment>
<dbReference type="RefSeq" id="WP_085921929.1">
    <property type="nucleotide sequence ID" value="NZ_CP021106.3"/>
</dbReference>
<proteinExistence type="inferred from homology"/>
<dbReference type="Pfam" id="PF10070">
    <property type="entry name" value="DabA"/>
    <property type="match status" value="1"/>
</dbReference>
<keyword evidence="3 6" id="KW-0479">Metal-binding</keyword>
<feature type="binding site" evidence="6">
    <location>
        <position position="568"/>
    </location>
    <ligand>
        <name>Zn(2+)</name>
        <dbReference type="ChEBI" id="CHEBI:29105"/>
    </ligand>
</feature>
<dbReference type="AlphaFoldDB" id="A0A1W6SNA8"/>
<keyword evidence="2 6" id="KW-1003">Cell membrane</keyword>
<dbReference type="InterPro" id="IPR018752">
    <property type="entry name" value="DabA"/>
</dbReference>
<evidence type="ECO:0000256" key="2">
    <source>
        <dbReference type="ARBA" id="ARBA00022475"/>
    </source>
</evidence>
<dbReference type="HAMAP" id="MF_01871">
    <property type="entry name" value="DabA"/>
    <property type="match status" value="1"/>
</dbReference>
<dbReference type="eggNOG" id="COG3002">
    <property type="taxonomic scope" value="Bacteria"/>
</dbReference>
<feature type="binding site" evidence="6">
    <location>
        <position position="773"/>
    </location>
    <ligand>
        <name>Zn(2+)</name>
        <dbReference type="ChEBI" id="CHEBI:29105"/>
    </ligand>
</feature>
<organism evidence="7 8">
    <name type="scientific">Nitrosospira lacus</name>
    <dbReference type="NCBI Taxonomy" id="1288494"/>
    <lineage>
        <taxon>Bacteria</taxon>
        <taxon>Pseudomonadati</taxon>
        <taxon>Pseudomonadota</taxon>
        <taxon>Betaproteobacteria</taxon>
        <taxon>Nitrosomonadales</taxon>
        <taxon>Nitrosomonadaceae</taxon>
        <taxon>Nitrosospira</taxon>
    </lineage>
</organism>
<dbReference type="PANTHER" id="PTHR38344:SF1">
    <property type="entry name" value="INORGANIC CARBON TRANSPORTER SUBUNIT DABA-RELATED"/>
    <property type="match status" value="1"/>
</dbReference>
<keyword evidence="8" id="KW-1185">Reference proteome</keyword>
<dbReference type="Proteomes" id="UP000012179">
    <property type="component" value="Chromosome"/>
</dbReference>
<dbReference type="OrthoDB" id="9805101at2"/>
<comment type="subunit">
    <text evidence="6">Forms a complex with DabB.</text>
</comment>
<gene>
    <name evidence="6" type="primary">dabA</name>
    <name evidence="7" type="ORF">EBAPG3_005725</name>
</gene>
<dbReference type="GO" id="GO:0008270">
    <property type="term" value="F:zinc ion binding"/>
    <property type="evidence" value="ECO:0007669"/>
    <property type="project" value="UniProtKB-UniRule"/>
</dbReference>
<feature type="binding site" evidence="6">
    <location>
        <position position="566"/>
    </location>
    <ligand>
        <name>Zn(2+)</name>
        <dbReference type="ChEBI" id="CHEBI:29105"/>
    </ligand>
</feature>
<keyword evidence="4 6" id="KW-0862">Zinc</keyword>
<evidence type="ECO:0000256" key="3">
    <source>
        <dbReference type="ARBA" id="ARBA00022723"/>
    </source>
</evidence>
<sequence>MQEAHFKSGDQASSPREHITAALNHLDHVLPGQAPILNFVHHNTLHGFQHLPFEEALAAFEALTGIRGYLPETQSRAFYWQKRIDDSDILAALAHDPKLEADTIICTVKDKVVRRKDLYRIALLFDLQPLSVSELTWQIEELQALDTVQTDVSEQARKQLLADSTYPDNVIRQLWESILTKLEMEHAGLHPENLLDLSMEQAEEWLEHVYEGNGASIHEQMQRQAGKVLDDLLDQLGDSITLRGFIMELSGIDILDSVRPQLIRICASAMDEGIAAWQIPERSRLGLYAAWRATAQYDANPFLQELPDWRQIVAQLPMDAVDTIILQLSQLEIPRTKWEGYLRRLSLELPGWSGLINWRQHHPDYHTANDAKPNLADYLAIRLTLDRLWLNQVCQENWRIEAKLSSLQTYFHKNLSEFMARRQLYKGELPEYLTQRVESLTMLAVSERHERAVWQQLADLIQTWQFSPLAERRGKKHTIYSSGWRLFRLCQHLGLNASFIQELPKADLLEMLMLLDQFSEVERCKVWLYAYERHYRDDIFRAIQANHNQGRWAKRDTRPESQVIFCFDDREESFRRHLEELNPAVETFGAPGFFGLPINYKGLDDTAVTPLCPIVVTPANEVREIPRAGTEHALIQHNTGRKWVRRTANLLHQSLRRNLVSSHPLIDAIAPVTFLGLLAKSLFPKPQQKLVAGVRRFVAPAVDTELMFTSTDDTTVAATPEHPRLGFTDKEQADRIAGLLRNIGLTYGFAELVLVSAHGSISQNNPHLAAYDCGACSGRHGGPNARLFAAMANRPQIRKLLAERGIGIPDDTWFIGTEHNTCNEDIIWYDLDDIPAERLGALKKIQQELRRAQYMSAHERCRRLASAPRNPTPEQALKHIQERATDFSQARPELGHATVAWAAVGRRSFTRGLFLDRRVFLISYDSAQDPEGKILEGILLAATPVGAGINLEYYFSTVNNERLGCGTKIPHNVAGMFGVMEGASSDLRTGLPRQMIEIHEAMRLQVLIEAKTSVLEQIYGRQESLRELIGGGWVHLNVKDPDSGEIFIFERGIGFIPWQAEAKELPVFQKSADYYRNQTLPLPPAFIRQPELGI</sequence>
<evidence type="ECO:0000256" key="5">
    <source>
        <dbReference type="ARBA" id="ARBA00023136"/>
    </source>
</evidence>
<accession>A0A1W6SNA8</accession>
<name>A0A1W6SNA8_9PROT</name>
<comment type="subcellular location">
    <subcellularLocation>
        <location evidence="6">Cell membrane</location>
        <topology evidence="6">Peripheral membrane protein</topology>
    </subcellularLocation>
</comment>
<dbReference type="KEGG" id="nlc:EBAPG3_005725"/>
<feature type="binding site" evidence="6">
    <location>
        <position position="758"/>
    </location>
    <ligand>
        <name>Zn(2+)</name>
        <dbReference type="ChEBI" id="CHEBI:29105"/>
    </ligand>
</feature>
<evidence type="ECO:0000313" key="7">
    <source>
        <dbReference type="EMBL" id="ARO87309.1"/>
    </source>
</evidence>
<evidence type="ECO:0000256" key="1">
    <source>
        <dbReference type="ARBA" id="ARBA00022448"/>
    </source>
</evidence>
<keyword evidence="5 6" id="KW-0472">Membrane</keyword>
<evidence type="ECO:0000256" key="6">
    <source>
        <dbReference type="HAMAP-Rule" id="MF_01871"/>
    </source>
</evidence>
<comment type="similarity">
    <text evidence="6">Belongs to the inorganic carbon transporter (TC 9.A.2) DabA family.</text>
</comment>
<evidence type="ECO:0000313" key="8">
    <source>
        <dbReference type="Proteomes" id="UP000012179"/>
    </source>
</evidence>
<dbReference type="GO" id="GO:0005886">
    <property type="term" value="C:plasma membrane"/>
    <property type="evidence" value="ECO:0007669"/>
    <property type="project" value="UniProtKB-SubCell"/>
</dbReference>
<dbReference type="EMBL" id="CP021106">
    <property type="protein sequence ID" value="ARO87309.1"/>
    <property type="molecule type" value="Genomic_DNA"/>
</dbReference>
<comment type="function">
    <text evidence="6">Part of an energy-coupled inorganic carbon pump.</text>
</comment>
<evidence type="ECO:0000256" key="4">
    <source>
        <dbReference type="ARBA" id="ARBA00022833"/>
    </source>
</evidence>
<protein>
    <recommendedName>
        <fullName evidence="6">Probable inorganic carbon transporter subunit DabA</fullName>
    </recommendedName>
</protein>
<keyword evidence="1 6" id="KW-0813">Transport</keyword>
<dbReference type="PANTHER" id="PTHR38344">
    <property type="entry name" value="UPF0753 PROTEIN AQ_863"/>
    <property type="match status" value="1"/>
</dbReference>